<dbReference type="PANTHER" id="PTHR30217:SF11">
    <property type="entry name" value="UBIQUINONE BIOSYNTHESIS PROTEIN UBIV"/>
    <property type="match status" value="1"/>
</dbReference>
<comment type="pathway">
    <text evidence="1">Cofactor biosynthesis; ubiquinone biosynthesis.</text>
</comment>
<keyword evidence="1" id="KW-0004">4Fe-4S</keyword>
<organism evidence="2 3">
    <name type="scientific">Sinobacterium norvegicum</name>
    <dbReference type="NCBI Taxonomy" id="1641715"/>
    <lineage>
        <taxon>Bacteria</taxon>
        <taxon>Pseudomonadati</taxon>
        <taxon>Pseudomonadota</taxon>
        <taxon>Gammaproteobacteria</taxon>
        <taxon>Cellvibrionales</taxon>
        <taxon>Spongiibacteraceae</taxon>
        <taxon>Sinobacterium</taxon>
    </lineage>
</organism>
<dbReference type="Pfam" id="PF01136">
    <property type="entry name" value="Peptidase_U32"/>
    <property type="match status" value="1"/>
</dbReference>
<dbReference type="EMBL" id="CAKLPX010000003">
    <property type="protein sequence ID" value="CAH0992776.1"/>
    <property type="molecule type" value="Genomic_DNA"/>
</dbReference>
<dbReference type="InterPro" id="IPR051454">
    <property type="entry name" value="RNA/ubiquinone_mod_enzymes"/>
</dbReference>
<keyword evidence="1" id="KW-0411">Iron-sulfur</keyword>
<feature type="binding site" evidence="1">
    <location>
        <position position="181"/>
    </location>
    <ligand>
        <name>[4Fe-4S] cluster</name>
        <dbReference type="ChEBI" id="CHEBI:49883"/>
    </ligand>
</feature>
<sequence>MKVSLGPIQYHWSRQQIVEFYQAASSSDADIIYLGETVCSKRTELHPNEWIELTEELSNNTDKQIVLSTQTLLETPADMALLKRYCDNSPVLIEANDMGAIGLLSDNKLPFVSGHAINCYNARTLKQLRNLGMQRWVMPVELSRQWLSKLLQEANDIGVDMDFETEVFSHGYLPLAYSARCFTSRNENREKSDCQQCCIQYPQGLAVKSQAQQRIFTLNGIQTQSGYCYNLLNDLASMDNLVDVARISPLDIGSLATVSAFKHRQPDQQPLLASQQQCNGYWQQNIGMANIM</sequence>
<name>A0ABM9AHV6_9GAMM</name>
<dbReference type="PANTHER" id="PTHR30217">
    <property type="entry name" value="PEPTIDASE U32 FAMILY"/>
    <property type="match status" value="1"/>
</dbReference>
<comment type="similarity">
    <text evidence="1">Belongs to the peptidase U32 family. UbiV subfamily.</text>
</comment>
<keyword evidence="1" id="KW-0479">Metal-binding</keyword>
<feature type="binding site" evidence="1">
    <location>
        <position position="194"/>
    </location>
    <ligand>
        <name>[4Fe-4S] cluster</name>
        <dbReference type="ChEBI" id="CHEBI:49883"/>
    </ligand>
</feature>
<gene>
    <name evidence="1" type="primary">ubiV</name>
    <name evidence="2" type="ORF">SIN8267_02913</name>
</gene>
<proteinExistence type="inferred from homology"/>
<protein>
    <recommendedName>
        <fullName evidence="1">Ubiquinone biosynthesis protein UbiV</fullName>
    </recommendedName>
</protein>
<evidence type="ECO:0000256" key="1">
    <source>
        <dbReference type="HAMAP-Rule" id="MF_02233"/>
    </source>
</evidence>
<keyword evidence="3" id="KW-1185">Reference proteome</keyword>
<feature type="binding site" evidence="1">
    <location>
        <position position="198"/>
    </location>
    <ligand>
        <name>[4Fe-4S] cluster</name>
        <dbReference type="ChEBI" id="CHEBI:49883"/>
    </ligand>
</feature>
<comment type="cofactor">
    <cofactor evidence="1">
        <name>[4Fe-4S] cluster</name>
        <dbReference type="ChEBI" id="CHEBI:49883"/>
    </cofactor>
</comment>
<reference evidence="2" key="1">
    <citation type="submission" date="2021-12" db="EMBL/GenBank/DDBJ databases">
        <authorList>
            <person name="Rodrigo-Torres L."/>
            <person name="Arahal R. D."/>
            <person name="Lucena T."/>
        </authorList>
    </citation>
    <scope>NUCLEOTIDE SEQUENCE</scope>
    <source>
        <strain evidence="2">CECT 8267</strain>
    </source>
</reference>
<feature type="binding site" evidence="1">
    <location>
        <position position="39"/>
    </location>
    <ligand>
        <name>[4Fe-4S] cluster</name>
        <dbReference type="ChEBI" id="CHEBI:49883"/>
    </ligand>
</feature>
<dbReference type="InterPro" id="IPR043693">
    <property type="entry name" value="UbiV"/>
</dbReference>
<comment type="subunit">
    <text evidence="1">Forms a heterodimer with UbiU.</text>
</comment>
<comment type="function">
    <text evidence="1">Required for O(2)-independent ubiquinone (coenzyme Q) biosynthesis. Together with UbiU, is essential for the C6-hydroxylation reaction in the oxygen-independent ubiquinone biosynthesis pathway.</text>
</comment>
<keyword evidence="1" id="KW-0831">Ubiquinone biosynthesis</keyword>
<dbReference type="NCBIfam" id="NF011991">
    <property type="entry name" value="PRK15447.1"/>
    <property type="match status" value="1"/>
</dbReference>
<dbReference type="HAMAP" id="MF_02233">
    <property type="entry name" value="UbiV"/>
    <property type="match status" value="1"/>
</dbReference>
<dbReference type="InterPro" id="IPR001539">
    <property type="entry name" value="Peptidase_U32"/>
</dbReference>
<evidence type="ECO:0000313" key="2">
    <source>
        <dbReference type="EMBL" id="CAH0992776.1"/>
    </source>
</evidence>
<dbReference type="RefSeq" id="WP_237445451.1">
    <property type="nucleotide sequence ID" value="NZ_CAKLPX010000003.1"/>
</dbReference>
<dbReference type="Proteomes" id="UP000838100">
    <property type="component" value="Unassembled WGS sequence"/>
</dbReference>
<keyword evidence="1" id="KW-0408">Iron</keyword>
<accession>A0ABM9AHV6</accession>
<evidence type="ECO:0000313" key="3">
    <source>
        <dbReference type="Proteomes" id="UP000838100"/>
    </source>
</evidence>
<comment type="caution">
    <text evidence="2">The sequence shown here is derived from an EMBL/GenBank/DDBJ whole genome shotgun (WGS) entry which is preliminary data.</text>
</comment>